<keyword evidence="2" id="KW-1185">Reference proteome</keyword>
<comment type="caution">
    <text evidence="1">The sequence shown here is derived from an EMBL/GenBank/DDBJ whole genome shotgun (WGS) entry which is preliminary data.</text>
</comment>
<accession>A0ACC2H059</accession>
<organism evidence="1 2">
    <name type="scientific">Dallia pectoralis</name>
    <name type="common">Alaska blackfish</name>
    <dbReference type="NCBI Taxonomy" id="75939"/>
    <lineage>
        <taxon>Eukaryota</taxon>
        <taxon>Metazoa</taxon>
        <taxon>Chordata</taxon>
        <taxon>Craniata</taxon>
        <taxon>Vertebrata</taxon>
        <taxon>Euteleostomi</taxon>
        <taxon>Actinopterygii</taxon>
        <taxon>Neopterygii</taxon>
        <taxon>Teleostei</taxon>
        <taxon>Protacanthopterygii</taxon>
        <taxon>Esociformes</taxon>
        <taxon>Umbridae</taxon>
        <taxon>Dallia</taxon>
    </lineage>
</organism>
<dbReference type="Proteomes" id="UP001157502">
    <property type="component" value="Chromosome 7"/>
</dbReference>
<evidence type="ECO:0000313" key="1">
    <source>
        <dbReference type="EMBL" id="KAJ8009040.1"/>
    </source>
</evidence>
<reference evidence="1" key="1">
    <citation type="submission" date="2021-05" db="EMBL/GenBank/DDBJ databases">
        <authorList>
            <person name="Pan Q."/>
            <person name="Jouanno E."/>
            <person name="Zahm M."/>
            <person name="Klopp C."/>
            <person name="Cabau C."/>
            <person name="Louis A."/>
            <person name="Berthelot C."/>
            <person name="Parey E."/>
            <person name="Roest Crollius H."/>
            <person name="Montfort J."/>
            <person name="Robinson-Rechavi M."/>
            <person name="Bouchez O."/>
            <person name="Lampietro C."/>
            <person name="Lopez Roques C."/>
            <person name="Donnadieu C."/>
            <person name="Postlethwait J."/>
            <person name="Bobe J."/>
            <person name="Dillon D."/>
            <person name="Chandos A."/>
            <person name="von Hippel F."/>
            <person name="Guiguen Y."/>
        </authorList>
    </citation>
    <scope>NUCLEOTIDE SEQUENCE</scope>
    <source>
        <strain evidence="1">YG-Jan2019</strain>
    </source>
</reference>
<evidence type="ECO:0000313" key="2">
    <source>
        <dbReference type="Proteomes" id="UP001157502"/>
    </source>
</evidence>
<sequence>MALVYAFVWRVLHVLLHVHRTLVTWLRIRLRSWNSRLWSRALAALLLPIAVSFPNQKRFVPATGKRVGRPCRWGVDVKSFEKLPLHIGLLIAEEEPRYTDIANLVVWCMAVGISYVSVYDNQGVFRRNSSRLMGEILRQQQELLGPEGSKQHTVDFLNNDPGVPGHQVSWCQSVVNVVSPDDGKLKIVQAARQLCRAVEQKEKTSTDIDVAVLDSLLRESKSPPDPELVLKFGPLESSVGFLPWHIRLTEFISLPSHVDICYEDLHSALQRYASYLFVYSTGTTVEASSPLCVLSHHTSSPRLFLSLSAPLTAQHLARLPSEECLVGWTQARKRHVPNICRLRGDSSTPRR</sequence>
<name>A0ACC2H059_DALPE</name>
<dbReference type="EMBL" id="CM055734">
    <property type="protein sequence ID" value="KAJ8009040.1"/>
    <property type="molecule type" value="Genomic_DNA"/>
</dbReference>
<protein>
    <submittedName>
        <fullName evidence="1">Uncharacterized protein</fullName>
    </submittedName>
</protein>
<proteinExistence type="predicted"/>
<gene>
    <name evidence="1" type="ORF">DPEC_G00084710</name>
</gene>